<gene>
    <name evidence="4" type="ORF">IAB04_02260</name>
</gene>
<evidence type="ECO:0000313" key="4">
    <source>
        <dbReference type="EMBL" id="HIU48168.1"/>
    </source>
</evidence>
<evidence type="ECO:0000256" key="3">
    <source>
        <dbReference type="SAM" id="Phobius"/>
    </source>
</evidence>
<feature type="transmembrane region" description="Helical" evidence="3">
    <location>
        <begin position="400"/>
        <end position="419"/>
    </location>
</feature>
<dbReference type="AlphaFoldDB" id="A0A9D1LU90"/>
<feature type="transmembrane region" description="Helical" evidence="3">
    <location>
        <begin position="333"/>
        <end position="355"/>
    </location>
</feature>
<reference evidence="4" key="2">
    <citation type="journal article" date="2021" name="PeerJ">
        <title>Extensive microbial diversity within the chicken gut microbiome revealed by metagenomics and culture.</title>
        <authorList>
            <person name="Gilroy R."/>
            <person name="Ravi A."/>
            <person name="Getino M."/>
            <person name="Pursley I."/>
            <person name="Horton D.L."/>
            <person name="Alikhan N.F."/>
            <person name="Baker D."/>
            <person name="Gharbi K."/>
            <person name="Hall N."/>
            <person name="Watson M."/>
            <person name="Adriaenssens E.M."/>
            <person name="Foster-Nyarko E."/>
            <person name="Jarju S."/>
            <person name="Secka A."/>
            <person name="Antonio M."/>
            <person name="Oren A."/>
            <person name="Chaudhuri R.R."/>
            <person name="La Ragione R."/>
            <person name="Hildebrand F."/>
            <person name="Pallen M.J."/>
        </authorList>
    </citation>
    <scope>NUCLEOTIDE SEQUENCE</scope>
    <source>
        <strain evidence="4">ChiSjej4B22-9803</strain>
    </source>
</reference>
<name>A0A9D1LU90_9FIRM</name>
<keyword evidence="3" id="KW-1133">Transmembrane helix</keyword>
<comment type="caution">
    <text evidence="4">The sequence shown here is derived from an EMBL/GenBank/DDBJ whole genome shotgun (WGS) entry which is preliminary data.</text>
</comment>
<comment type="similarity">
    <text evidence="1">Belongs to the GerABKA family.</text>
</comment>
<dbReference type="PANTHER" id="PTHR22550">
    <property type="entry name" value="SPORE GERMINATION PROTEIN"/>
    <property type="match status" value="1"/>
</dbReference>
<dbReference type="Pfam" id="PF03323">
    <property type="entry name" value="GerA"/>
    <property type="match status" value="1"/>
</dbReference>
<dbReference type="PIRSF" id="PIRSF005690">
    <property type="entry name" value="GerBA"/>
    <property type="match status" value="1"/>
</dbReference>
<feature type="transmembrane region" description="Helical" evidence="3">
    <location>
        <begin position="425"/>
        <end position="443"/>
    </location>
</feature>
<organism evidence="4 5">
    <name type="scientific">Candidatus Avimonoglobus intestinipullorum</name>
    <dbReference type="NCBI Taxonomy" id="2840699"/>
    <lineage>
        <taxon>Bacteria</taxon>
        <taxon>Bacillati</taxon>
        <taxon>Bacillota</taxon>
        <taxon>Clostridia</taxon>
        <taxon>Eubacteriales</taxon>
        <taxon>Candidatus Avimonoglobus</taxon>
    </lineage>
</organism>
<dbReference type="Proteomes" id="UP000824111">
    <property type="component" value="Unassembled WGS sequence"/>
</dbReference>
<sequence length="546" mass="61438">MKPMQMLKKLLFFQKPVEGDLFTLEEQQNDIKYDVRTQETIDVSQVKVDPNLETNFNYLKSRFSYPKNNDFVMRRIAMRGARKCFLIFYDGMVSTDAMNLAIINTLQELPLFTDEELHNDPEAIIEQFVSHSQAMATDMMEDIIEEVNFGSCGLFVDGMDKGFILDVRSWGHRSIDKPENEQSIYGPQEAFAEMLRNNSALVRKILKTEKLICEGTKIGKISKTRGVLMYISDLANESLVNEVRRKIDGITMDYVIAIEEVAMMLEENTFLITNQLLATERPDRVARALSEGRVALLLNGSPRALIFPTNAFELTHSASDAYLRVPFANMSRIVRLVAMLSSILLPALYIAITLFHQELIPTYLLFAISASRENVPFSTFMEFLLMDFSFEMIREAGIRMPGPIGSTLGIVGGLILGQAAVSAKIVSPLMIIVIAITGIGSFATSDYSLGWSYRILKWAFVLLATISGFYGVAIGIFMYALYIGAQKSFGIPFLSLITKGGSSNIGNSVFVSPLWKKEKRPDFLSPKDKIQEPKISRKWKIGRKDQ</sequence>
<dbReference type="InterPro" id="IPR004995">
    <property type="entry name" value="Spore_Ger"/>
</dbReference>
<dbReference type="GO" id="GO:0009847">
    <property type="term" value="P:spore germination"/>
    <property type="evidence" value="ECO:0007669"/>
    <property type="project" value="InterPro"/>
</dbReference>
<protein>
    <submittedName>
        <fullName evidence="4">Spore germination protein</fullName>
    </submittedName>
</protein>
<dbReference type="PANTHER" id="PTHR22550:SF5">
    <property type="entry name" value="LEUCINE ZIPPER PROTEIN 4"/>
    <property type="match status" value="1"/>
</dbReference>
<dbReference type="GO" id="GO:0016020">
    <property type="term" value="C:membrane"/>
    <property type="evidence" value="ECO:0007669"/>
    <property type="project" value="InterPro"/>
</dbReference>
<evidence type="ECO:0000313" key="5">
    <source>
        <dbReference type="Proteomes" id="UP000824111"/>
    </source>
</evidence>
<evidence type="ECO:0000256" key="1">
    <source>
        <dbReference type="ARBA" id="ARBA00005278"/>
    </source>
</evidence>
<keyword evidence="3" id="KW-0812">Transmembrane</keyword>
<reference evidence="4" key="1">
    <citation type="submission" date="2020-10" db="EMBL/GenBank/DDBJ databases">
        <authorList>
            <person name="Gilroy R."/>
        </authorList>
    </citation>
    <scope>NUCLEOTIDE SEQUENCE</scope>
    <source>
        <strain evidence="4">ChiSjej4B22-9803</strain>
    </source>
</reference>
<dbReference type="EMBL" id="DVND01000058">
    <property type="protein sequence ID" value="HIU48168.1"/>
    <property type="molecule type" value="Genomic_DNA"/>
</dbReference>
<proteinExistence type="inferred from homology"/>
<feature type="transmembrane region" description="Helical" evidence="3">
    <location>
        <begin position="455"/>
        <end position="482"/>
    </location>
</feature>
<accession>A0A9D1LU90</accession>
<keyword evidence="2 3" id="KW-0472">Membrane</keyword>
<dbReference type="InterPro" id="IPR050768">
    <property type="entry name" value="UPF0353/GerABKA_families"/>
</dbReference>
<evidence type="ECO:0000256" key="2">
    <source>
        <dbReference type="ARBA" id="ARBA00023136"/>
    </source>
</evidence>